<reference evidence="2" key="2">
    <citation type="submission" date="2020-09" db="EMBL/GenBank/DDBJ databases">
        <authorList>
            <person name="Sun Q."/>
            <person name="Ohkuma M."/>
        </authorList>
    </citation>
    <scope>NUCLEOTIDE SEQUENCE</scope>
    <source>
        <strain evidence="2">JCM 19831</strain>
    </source>
</reference>
<name>A0A917X4E3_9ACTN</name>
<keyword evidence="3" id="KW-1185">Reference proteome</keyword>
<sequence>MADQYVQPGHGPAEPLPAVPSRPPGSVRRTTSIDMVRPAGFANGLRLIGRARDLLTRESGDTTVLDIAGFQAEVDFRPPRELRGLRTDPVRPELAGLIGQPTLSGFRRRLDQLCPAAERTLLLHLLDDVPGASLIAGHSQFAEQAVTGVSGLPLGMSANVCAGWRDGGTMAESLKAGEIRIVRGPLAVAPGPLGDPLAWHALPPAAPTMMRRHRLVDVVADDQGWRVDSFLRDSHWPMSGPAEGLETVIHEYMLTARVDAGLVVAGVEVTPRVLPWNECLGAVASASGLVRSSLGEIDARVRQELRGTPACTHLNDVIRSLAWVPTLLATLGR</sequence>
<dbReference type="Proteomes" id="UP000642070">
    <property type="component" value="Unassembled WGS sequence"/>
</dbReference>
<evidence type="ECO:0008006" key="4">
    <source>
        <dbReference type="Google" id="ProtNLM"/>
    </source>
</evidence>
<dbReference type="InterPro" id="IPR021312">
    <property type="entry name" value="DUF2889"/>
</dbReference>
<reference evidence="2" key="1">
    <citation type="journal article" date="2014" name="Int. J. Syst. Evol. Microbiol.">
        <title>Complete genome sequence of Corynebacterium casei LMG S-19264T (=DSM 44701T), isolated from a smear-ripened cheese.</title>
        <authorList>
            <consortium name="US DOE Joint Genome Institute (JGI-PGF)"/>
            <person name="Walter F."/>
            <person name="Albersmeier A."/>
            <person name="Kalinowski J."/>
            <person name="Ruckert C."/>
        </authorList>
    </citation>
    <scope>NUCLEOTIDE SEQUENCE</scope>
    <source>
        <strain evidence="2">JCM 19831</strain>
    </source>
</reference>
<comment type="caution">
    <text evidence="2">The sequence shown here is derived from an EMBL/GenBank/DDBJ whole genome shotgun (WGS) entry which is preliminary data.</text>
</comment>
<evidence type="ECO:0000313" key="2">
    <source>
        <dbReference type="EMBL" id="GGM64635.1"/>
    </source>
</evidence>
<proteinExistence type="predicted"/>
<gene>
    <name evidence="2" type="ORF">GCM10007977_077620</name>
</gene>
<dbReference type="EMBL" id="BMPI01000050">
    <property type="protein sequence ID" value="GGM64635.1"/>
    <property type="molecule type" value="Genomic_DNA"/>
</dbReference>
<protein>
    <recommendedName>
        <fullName evidence="4">DUF2889 domain-containing protein</fullName>
    </recommendedName>
</protein>
<dbReference type="AlphaFoldDB" id="A0A917X4E3"/>
<feature type="region of interest" description="Disordered" evidence="1">
    <location>
        <begin position="1"/>
        <end position="29"/>
    </location>
</feature>
<organism evidence="2 3">
    <name type="scientific">Dactylosporangium sucinum</name>
    <dbReference type="NCBI Taxonomy" id="1424081"/>
    <lineage>
        <taxon>Bacteria</taxon>
        <taxon>Bacillati</taxon>
        <taxon>Actinomycetota</taxon>
        <taxon>Actinomycetes</taxon>
        <taxon>Micromonosporales</taxon>
        <taxon>Micromonosporaceae</taxon>
        <taxon>Dactylosporangium</taxon>
    </lineage>
</organism>
<feature type="compositionally biased region" description="Pro residues" evidence="1">
    <location>
        <begin position="14"/>
        <end position="23"/>
    </location>
</feature>
<dbReference type="Pfam" id="PF11136">
    <property type="entry name" value="DUF2889"/>
    <property type="match status" value="1"/>
</dbReference>
<evidence type="ECO:0000256" key="1">
    <source>
        <dbReference type="SAM" id="MobiDB-lite"/>
    </source>
</evidence>
<evidence type="ECO:0000313" key="3">
    <source>
        <dbReference type="Proteomes" id="UP000642070"/>
    </source>
</evidence>
<accession>A0A917X4E3</accession>